<dbReference type="EMBL" id="QHKO01000003">
    <property type="protein sequence ID" value="RAL22844.1"/>
    <property type="molecule type" value="Genomic_DNA"/>
</dbReference>
<dbReference type="Proteomes" id="UP000249169">
    <property type="component" value="Unassembled WGS sequence"/>
</dbReference>
<dbReference type="InterPro" id="IPR008551">
    <property type="entry name" value="TANGO2"/>
</dbReference>
<sequence>MCTLIVATRCAPDVPLFVVANRDESFGRLAAPPTLRISGSMRVLAPRDEQAGGTWLGLNEAGLFVAITNRFEVERRDHHRSRGELVWNALAREGVEGAVAYARALSPRDYGGFHLMMADAQGAAVVWSDGERLQHRRWAPGYYVISERSFGASPSMRLERLEARLHPLQALDAEVRDELVRWMAERDDEHPFEGTCVHLPEFDYGTRSSTVVALGEQARFEYCEGAPCDGEYRSYEALLRELRLA</sequence>
<comment type="caution">
    <text evidence="1">The sequence shown here is derived from an EMBL/GenBank/DDBJ whole genome shotgun (WGS) entry which is preliminary data.</text>
</comment>
<evidence type="ECO:0000313" key="2">
    <source>
        <dbReference type="Proteomes" id="UP000249169"/>
    </source>
</evidence>
<name>A0A328C8B5_9DELT</name>
<dbReference type="Gene3D" id="3.60.60.10">
    <property type="entry name" value="Penicillin V Acylase, Chain A"/>
    <property type="match status" value="1"/>
</dbReference>
<organism evidence="1 2">
    <name type="scientific">Lujinxingia litoralis</name>
    <dbReference type="NCBI Taxonomy" id="2211119"/>
    <lineage>
        <taxon>Bacteria</taxon>
        <taxon>Deltaproteobacteria</taxon>
        <taxon>Bradymonadales</taxon>
        <taxon>Lujinxingiaceae</taxon>
        <taxon>Lujinxingia</taxon>
    </lineage>
</organism>
<dbReference type="RefSeq" id="WP_111729372.1">
    <property type="nucleotide sequence ID" value="NZ_QHKO01000003.1"/>
</dbReference>
<dbReference type="AlphaFoldDB" id="A0A328C8B5"/>
<dbReference type="OrthoDB" id="4380123at2"/>
<reference evidence="1 2" key="1">
    <citation type="submission" date="2018-05" db="EMBL/GenBank/DDBJ databases">
        <title>Lujinxingia marina gen. nov. sp. nov., a new facultative anaerobic member of the class Deltaproteobacteria, and proposal of Lujinxingaceae fam. nov.</title>
        <authorList>
            <person name="Li C.-M."/>
        </authorList>
    </citation>
    <scope>NUCLEOTIDE SEQUENCE [LARGE SCALE GENOMIC DNA]</scope>
    <source>
        <strain evidence="1 2">B210</strain>
    </source>
</reference>
<dbReference type="Pfam" id="PF05742">
    <property type="entry name" value="TANGO2"/>
    <property type="match status" value="1"/>
</dbReference>
<accession>A0A328C8B5</accession>
<gene>
    <name evidence="1" type="ORF">DL240_08090</name>
</gene>
<dbReference type="PANTHER" id="PTHR17985:SF8">
    <property type="entry name" value="TRANSPORT AND GOLGI ORGANIZATION PROTEIN 2 HOMOLOG"/>
    <property type="match status" value="1"/>
</dbReference>
<evidence type="ECO:0000313" key="1">
    <source>
        <dbReference type="EMBL" id="RAL22844.1"/>
    </source>
</evidence>
<keyword evidence="2" id="KW-1185">Reference proteome</keyword>
<dbReference type="PANTHER" id="PTHR17985">
    <property type="entry name" value="SER/THR-RICH PROTEIN T10 IN DGCR REGION"/>
    <property type="match status" value="1"/>
</dbReference>
<evidence type="ECO:0008006" key="3">
    <source>
        <dbReference type="Google" id="ProtNLM"/>
    </source>
</evidence>
<proteinExistence type="predicted"/>
<protein>
    <recommendedName>
        <fullName evidence="3">NRDE family protein</fullName>
    </recommendedName>
</protein>